<protein>
    <submittedName>
        <fullName evidence="4">NADPH:quinone reductase</fullName>
    </submittedName>
</protein>
<dbReference type="STRING" id="1514971.AUR64_19200"/>
<dbReference type="InterPro" id="IPR011032">
    <property type="entry name" value="GroES-like_sf"/>
</dbReference>
<dbReference type="InterPro" id="IPR036291">
    <property type="entry name" value="NAD(P)-bd_dom_sf"/>
</dbReference>
<dbReference type="Pfam" id="PF00107">
    <property type="entry name" value="ADH_zinc_N"/>
    <property type="match status" value="1"/>
</dbReference>
<evidence type="ECO:0000313" key="4">
    <source>
        <dbReference type="EMBL" id="KTG08361.1"/>
    </source>
</evidence>
<dbReference type="GO" id="GO:0003960">
    <property type="term" value="F:quinone reductase (NADPH) activity"/>
    <property type="evidence" value="ECO:0007669"/>
    <property type="project" value="TreeGrafter"/>
</dbReference>
<dbReference type="InterPro" id="IPR020843">
    <property type="entry name" value="ER"/>
</dbReference>
<name>A0A0W1R4M9_9EURY</name>
<dbReference type="Gene3D" id="3.40.50.720">
    <property type="entry name" value="NAD(P)-binding Rossmann-like Domain"/>
    <property type="match status" value="1"/>
</dbReference>
<dbReference type="GO" id="GO:0070402">
    <property type="term" value="F:NADPH binding"/>
    <property type="evidence" value="ECO:0007669"/>
    <property type="project" value="TreeGrafter"/>
</dbReference>
<evidence type="ECO:0000313" key="5">
    <source>
        <dbReference type="Proteomes" id="UP000054387"/>
    </source>
</evidence>
<keyword evidence="2" id="KW-0560">Oxidoreductase</keyword>
<dbReference type="PANTHER" id="PTHR48106">
    <property type="entry name" value="QUINONE OXIDOREDUCTASE PIG3-RELATED"/>
    <property type="match status" value="1"/>
</dbReference>
<dbReference type="RefSeq" id="WP_058583081.1">
    <property type="nucleotide sequence ID" value="NZ_LOPU01000031.1"/>
</dbReference>
<evidence type="ECO:0000256" key="1">
    <source>
        <dbReference type="ARBA" id="ARBA00022857"/>
    </source>
</evidence>
<dbReference type="GO" id="GO:0035925">
    <property type="term" value="F:mRNA 3'-UTR AU-rich region binding"/>
    <property type="evidence" value="ECO:0007669"/>
    <property type="project" value="TreeGrafter"/>
</dbReference>
<accession>A0A0W1R4M9</accession>
<keyword evidence="1" id="KW-0521">NADP</keyword>
<dbReference type="Gene3D" id="3.90.180.10">
    <property type="entry name" value="Medium-chain alcohol dehydrogenases, catalytic domain"/>
    <property type="match status" value="1"/>
</dbReference>
<dbReference type="SUPFAM" id="SSF50129">
    <property type="entry name" value="GroES-like"/>
    <property type="match status" value="1"/>
</dbReference>
<dbReference type="CDD" id="cd08241">
    <property type="entry name" value="QOR1"/>
    <property type="match status" value="1"/>
</dbReference>
<organism evidence="4 5">
    <name type="scientific">Haloprofundus marisrubri</name>
    <dbReference type="NCBI Taxonomy" id="1514971"/>
    <lineage>
        <taxon>Archaea</taxon>
        <taxon>Methanobacteriati</taxon>
        <taxon>Methanobacteriota</taxon>
        <taxon>Stenosarchaea group</taxon>
        <taxon>Halobacteria</taxon>
        <taxon>Halobacteriales</taxon>
        <taxon>Haloferacaceae</taxon>
        <taxon>Haloprofundus</taxon>
    </lineage>
</organism>
<dbReference type="InterPro" id="IPR013149">
    <property type="entry name" value="ADH-like_C"/>
</dbReference>
<evidence type="ECO:0000256" key="2">
    <source>
        <dbReference type="ARBA" id="ARBA00023002"/>
    </source>
</evidence>
<keyword evidence="5" id="KW-1185">Reference proteome</keyword>
<sequence length="326" mass="34478">MRAIRVTEFGGTETLEQVDIDEPDPGPGEVRIDVKAAGINFADIMQRRGHYRGGPEPPYVPGMEAAGTIDAVGEGVDREVGDRVVAMTGGGAYAEKVVTPANGLFDVPPGMEFAEAAGFPVQFLTAHCCLHEWGGLDTEDADERVLIQAAAGGVGTAAVQLADAAGAESFGTASTQEKLELAERLGLGHPINYTEEAFEEVVEEKTDGEGVDLVLDGVGGDVFDASLDALNYRGRLVTYGVASGDPAQADTTRLLFENKSVIGYHLGRAMQHDPQSVLKAVPELTELLTAGELEVVVGERFPLSEAVDAHEYIENRNSTGKVVLEP</sequence>
<reference evidence="4 5" key="1">
    <citation type="submission" date="2015-12" db="EMBL/GenBank/DDBJ databases">
        <title>Haloprofundus marisrubri gen. nov., sp. nov., an extremely halophilic archaeon isolated from the Discovery deep brine-seawater interface in the Red Sea.</title>
        <authorList>
            <person name="Zhang G."/>
            <person name="Stingl U."/>
            <person name="Rashid M."/>
        </authorList>
    </citation>
    <scope>NUCLEOTIDE SEQUENCE [LARGE SCALE GENOMIC DNA]</scope>
    <source>
        <strain evidence="4 5">SB9</strain>
    </source>
</reference>
<evidence type="ECO:0000259" key="3">
    <source>
        <dbReference type="SMART" id="SM00829"/>
    </source>
</evidence>
<dbReference type="Pfam" id="PF08240">
    <property type="entry name" value="ADH_N"/>
    <property type="match status" value="1"/>
</dbReference>
<dbReference type="SUPFAM" id="SSF51735">
    <property type="entry name" value="NAD(P)-binding Rossmann-fold domains"/>
    <property type="match status" value="1"/>
</dbReference>
<proteinExistence type="predicted"/>
<dbReference type="AlphaFoldDB" id="A0A0W1R4M9"/>
<dbReference type="InterPro" id="IPR013154">
    <property type="entry name" value="ADH-like_N"/>
</dbReference>
<dbReference type="GO" id="GO:0044281">
    <property type="term" value="P:small molecule metabolic process"/>
    <property type="evidence" value="ECO:0007669"/>
    <property type="project" value="UniProtKB-ARBA"/>
</dbReference>
<comment type="caution">
    <text evidence="4">The sequence shown here is derived from an EMBL/GenBank/DDBJ whole genome shotgun (WGS) entry which is preliminary data.</text>
</comment>
<feature type="domain" description="Enoyl reductase (ER)" evidence="3">
    <location>
        <begin position="10"/>
        <end position="324"/>
    </location>
</feature>
<dbReference type="SMART" id="SM00829">
    <property type="entry name" value="PKS_ER"/>
    <property type="match status" value="1"/>
</dbReference>
<dbReference type="PANTHER" id="PTHR48106:SF13">
    <property type="entry name" value="QUINONE OXIDOREDUCTASE-RELATED"/>
    <property type="match status" value="1"/>
</dbReference>
<gene>
    <name evidence="4" type="ORF">AUR64_19200</name>
</gene>
<dbReference type="GO" id="GO:0005829">
    <property type="term" value="C:cytosol"/>
    <property type="evidence" value="ECO:0007669"/>
    <property type="project" value="TreeGrafter"/>
</dbReference>
<dbReference type="EMBL" id="LOPU01000031">
    <property type="protein sequence ID" value="KTG08361.1"/>
    <property type="molecule type" value="Genomic_DNA"/>
</dbReference>
<dbReference type="Proteomes" id="UP000054387">
    <property type="component" value="Unassembled WGS sequence"/>
</dbReference>
<dbReference type="OrthoDB" id="8709at2157"/>
<dbReference type="GO" id="GO:0016616">
    <property type="term" value="F:oxidoreductase activity, acting on the CH-OH group of donors, NAD or NADP as acceptor"/>
    <property type="evidence" value="ECO:0007669"/>
    <property type="project" value="UniProtKB-ARBA"/>
</dbReference>